<evidence type="ECO:0000313" key="5">
    <source>
        <dbReference type="EMBL" id="CAG8784023.1"/>
    </source>
</evidence>
<keyword evidence="2" id="KW-0540">Nuclease</keyword>
<gene>
    <name evidence="5" type="ORF">AMORRO_LOCUS17564</name>
</gene>
<evidence type="ECO:0000256" key="2">
    <source>
        <dbReference type="ARBA" id="ARBA00022759"/>
    </source>
</evidence>
<evidence type="ECO:0000313" key="6">
    <source>
        <dbReference type="Proteomes" id="UP000789342"/>
    </source>
</evidence>
<dbReference type="PRINTS" id="PR00066">
    <property type="entry name" value="XRODRMPGMNTG"/>
</dbReference>
<evidence type="ECO:0000256" key="1">
    <source>
        <dbReference type="ARBA" id="ARBA00004123"/>
    </source>
</evidence>
<dbReference type="GO" id="GO:0006289">
    <property type="term" value="P:nucleotide-excision repair"/>
    <property type="evidence" value="ECO:0007669"/>
    <property type="project" value="InterPro"/>
</dbReference>
<dbReference type="OrthoDB" id="31113at2759"/>
<dbReference type="GO" id="GO:0003697">
    <property type="term" value="F:single-stranded DNA binding"/>
    <property type="evidence" value="ECO:0007669"/>
    <property type="project" value="InterPro"/>
</dbReference>
<evidence type="ECO:0000256" key="3">
    <source>
        <dbReference type="ARBA" id="ARBA00023242"/>
    </source>
</evidence>
<proteinExistence type="predicted"/>
<dbReference type="EMBL" id="CAJVPV010055082">
    <property type="protein sequence ID" value="CAG8784023.1"/>
    <property type="molecule type" value="Genomic_DNA"/>
</dbReference>
<comment type="subcellular location">
    <subcellularLocation>
        <location evidence="1">Nucleus</location>
    </subcellularLocation>
</comment>
<dbReference type="AlphaFoldDB" id="A0A9N9NXZ0"/>
<dbReference type="InterPro" id="IPR029060">
    <property type="entry name" value="PIN-like_dom_sf"/>
</dbReference>
<reference evidence="5" key="1">
    <citation type="submission" date="2021-06" db="EMBL/GenBank/DDBJ databases">
        <authorList>
            <person name="Kallberg Y."/>
            <person name="Tangrot J."/>
            <person name="Rosling A."/>
        </authorList>
    </citation>
    <scope>NUCLEOTIDE SEQUENCE</scope>
    <source>
        <strain evidence="5">CL551</strain>
    </source>
</reference>
<dbReference type="InterPro" id="IPR001044">
    <property type="entry name" value="XPG/Rad2_eukaryotes"/>
</dbReference>
<dbReference type="Proteomes" id="UP000789342">
    <property type="component" value="Unassembled WGS sequence"/>
</dbReference>
<dbReference type="GO" id="GO:0004520">
    <property type="term" value="F:DNA endonuclease activity"/>
    <property type="evidence" value="ECO:0007669"/>
    <property type="project" value="TreeGrafter"/>
</dbReference>
<dbReference type="InterPro" id="IPR019974">
    <property type="entry name" value="XPG_CS"/>
</dbReference>
<dbReference type="Pfam" id="PF00752">
    <property type="entry name" value="XPG_N"/>
    <property type="match status" value="1"/>
</dbReference>
<dbReference type="PANTHER" id="PTHR16171:SF7">
    <property type="entry name" value="DNA REPAIR PROTEIN RAD2"/>
    <property type="match status" value="1"/>
</dbReference>
<protein>
    <submittedName>
        <fullName evidence="5">17200_t:CDS:1</fullName>
    </submittedName>
</protein>
<organism evidence="5 6">
    <name type="scientific">Acaulospora morrowiae</name>
    <dbReference type="NCBI Taxonomy" id="94023"/>
    <lineage>
        <taxon>Eukaryota</taxon>
        <taxon>Fungi</taxon>
        <taxon>Fungi incertae sedis</taxon>
        <taxon>Mucoromycota</taxon>
        <taxon>Glomeromycotina</taxon>
        <taxon>Glomeromycetes</taxon>
        <taxon>Diversisporales</taxon>
        <taxon>Acaulosporaceae</taxon>
        <taxon>Acaulospora</taxon>
    </lineage>
</organism>
<dbReference type="InterPro" id="IPR006085">
    <property type="entry name" value="XPG_DNA_repair_N"/>
</dbReference>
<dbReference type="Gene3D" id="3.40.50.1010">
    <property type="entry name" value="5'-nuclease"/>
    <property type="match status" value="1"/>
</dbReference>
<feature type="domain" description="XPG N-terminal" evidence="4">
    <location>
        <begin position="1"/>
        <end position="57"/>
    </location>
</feature>
<comment type="caution">
    <text evidence="5">The sequence shown here is derived from an EMBL/GenBank/DDBJ whole genome shotgun (WGS) entry which is preliminary data.</text>
</comment>
<accession>A0A9N9NXZ0</accession>
<sequence length="128" mass="14813">MRDQDGNALKNAHFLGFFRRICKLLFFNIKPVFVFDGGAPELKRATLTERRKRRVGTANNLQKTAEKILAAQMRIRAIQSVEKSNNDQDGSKKKDVIDDDVTYYDEIKFTSQRRKKDEYDLPPISGNM</sequence>
<feature type="non-terminal residue" evidence="5">
    <location>
        <position position="1"/>
    </location>
</feature>
<feature type="non-terminal residue" evidence="5">
    <location>
        <position position="128"/>
    </location>
</feature>
<keyword evidence="2" id="KW-0378">Hydrolase</keyword>
<keyword evidence="3" id="KW-0539">Nucleus</keyword>
<name>A0A9N9NXZ0_9GLOM</name>
<dbReference type="PANTHER" id="PTHR16171">
    <property type="entry name" value="DNA REPAIR PROTEIN COMPLEMENTING XP-G CELLS-RELATED"/>
    <property type="match status" value="1"/>
</dbReference>
<keyword evidence="6" id="KW-1185">Reference proteome</keyword>
<evidence type="ECO:0000259" key="4">
    <source>
        <dbReference type="SMART" id="SM00485"/>
    </source>
</evidence>
<keyword evidence="2" id="KW-0255">Endonuclease</keyword>
<dbReference type="GO" id="GO:0016788">
    <property type="term" value="F:hydrolase activity, acting on ester bonds"/>
    <property type="evidence" value="ECO:0007669"/>
    <property type="project" value="InterPro"/>
</dbReference>
<dbReference type="PROSITE" id="PS00841">
    <property type="entry name" value="XPG_1"/>
    <property type="match status" value="1"/>
</dbReference>
<dbReference type="SMART" id="SM00485">
    <property type="entry name" value="XPGN"/>
    <property type="match status" value="1"/>
</dbReference>
<dbReference type="GO" id="GO:0005634">
    <property type="term" value="C:nucleus"/>
    <property type="evidence" value="ECO:0007669"/>
    <property type="project" value="UniProtKB-SubCell"/>
</dbReference>
<dbReference type="SUPFAM" id="SSF88723">
    <property type="entry name" value="PIN domain-like"/>
    <property type="match status" value="1"/>
</dbReference>